<evidence type="ECO:0000256" key="6">
    <source>
        <dbReference type="SAM" id="SignalP"/>
    </source>
</evidence>
<comment type="subcellular location">
    <subcellularLocation>
        <location evidence="1 5">Periplasm</location>
    </subcellularLocation>
</comment>
<evidence type="ECO:0000256" key="2">
    <source>
        <dbReference type="ARBA" id="ARBA00022448"/>
    </source>
</evidence>
<evidence type="ECO:0000313" key="7">
    <source>
        <dbReference type="EMBL" id="SFX06978.1"/>
    </source>
</evidence>
<protein>
    <recommendedName>
        <fullName evidence="5">Putrescine-binding periplasmic protein</fullName>
    </recommendedName>
</protein>
<feature type="signal peptide" evidence="6">
    <location>
        <begin position="1"/>
        <end position="24"/>
    </location>
</feature>
<dbReference type="GO" id="GO:0015846">
    <property type="term" value="P:polyamine transport"/>
    <property type="evidence" value="ECO:0007669"/>
    <property type="project" value="InterPro"/>
</dbReference>
<comment type="function">
    <text evidence="5">Required for the activity of the bacterial periplasmic transport system of putrescine.</text>
</comment>
<dbReference type="SUPFAM" id="SSF53850">
    <property type="entry name" value="Periplasmic binding protein-like II"/>
    <property type="match status" value="1"/>
</dbReference>
<evidence type="ECO:0000256" key="3">
    <source>
        <dbReference type="ARBA" id="ARBA00022729"/>
    </source>
</evidence>
<dbReference type="InterPro" id="IPR006059">
    <property type="entry name" value="SBP"/>
</dbReference>
<evidence type="ECO:0000256" key="5">
    <source>
        <dbReference type="PIRNR" id="PIRNR019574"/>
    </source>
</evidence>
<evidence type="ECO:0000256" key="1">
    <source>
        <dbReference type="ARBA" id="ARBA00004418"/>
    </source>
</evidence>
<sequence length="368" mass="40158">MKQPVKMTLLATAVAALMSGTVSAQSNQVRVYNWSDYIAEDTLSNFTAATGIRVIYDVFDSNEVLEAALLSGRSGYDLVVPSNHYVTKQISAGAFAKLDHSKLPNMKHLDPVLMKQLADVGASSDYAIPYLWGTNGFGYNEARVLSILGEDAPVDSWALLFDPAITAKLAAGGCGISMLDSGEEMLPAALAYLGMNPNSNETRDLEKAAEVISKVRRHVTYFHSSRYISDLANGEICVAAGYSGDIFQAADRAEEAENGNVIIYTIPKEGAALWFDMMAIPADAPNKDNAHALINFLLEPEVIAEITDYVMYANPNKTANSLVDEEIFNDPSIYPTEEVLAKLYIAKERPLATQRVITRAWNRVKSGR</sequence>
<accession>A0A1K1U2G5</accession>
<evidence type="ECO:0000256" key="4">
    <source>
        <dbReference type="ARBA" id="ARBA00022764"/>
    </source>
</evidence>
<comment type="similarity">
    <text evidence="5">Belongs to the bacterial solute-binding protein PotD/PotF family.</text>
</comment>
<reference evidence="7 8" key="1">
    <citation type="submission" date="2016-11" db="EMBL/GenBank/DDBJ databases">
        <authorList>
            <person name="Jaros S."/>
            <person name="Januszkiewicz K."/>
            <person name="Wedrychowicz H."/>
        </authorList>
    </citation>
    <scope>NUCLEOTIDE SEQUENCE [LARGE SCALE GENOMIC DNA]</scope>
    <source>
        <strain evidence="7 8">DSM 21637</strain>
    </source>
</reference>
<keyword evidence="2 5" id="KW-0813">Transport</keyword>
<proteinExistence type="inferred from homology"/>
<dbReference type="Proteomes" id="UP000182350">
    <property type="component" value="Unassembled WGS sequence"/>
</dbReference>
<dbReference type="AlphaFoldDB" id="A0A1K1U2G5"/>
<keyword evidence="3 6" id="KW-0732">Signal</keyword>
<dbReference type="CDD" id="cd13659">
    <property type="entry name" value="PBP2_PotF"/>
    <property type="match status" value="1"/>
</dbReference>
<dbReference type="Gene3D" id="3.40.190.10">
    <property type="entry name" value="Periplasmic binding protein-like II"/>
    <property type="match status" value="2"/>
</dbReference>
<dbReference type="RefSeq" id="WP_072324876.1">
    <property type="nucleotide sequence ID" value="NZ_FPJW01000001.1"/>
</dbReference>
<dbReference type="InterPro" id="IPR001188">
    <property type="entry name" value="Sperm_putr-bd"/>
</dbReference>
<dbReference type="EMBL" id="FPJW01000001">
    <property type="protein sequence ID" value="SFX06978.1"/>
    <property type="molecule type" value="Genomic_DNA"/>
</dbReference>
<gene>
    <name evidence="7" type="ORF">SAMN02745752_00418</name>
</gene>
<organism evidence="7 8">
    <name type="scientific">Marinospirillum alkaliphilum DSM 21637</name>
    <dbReference type="NCBI Taxonomy" id="1122209"/>
    <lineage>
        <taxon>Bacteria</taxon>
        <taxon>Pseudomonadati</taxon>
        <taxon>Pseudomonadota</taxon>
        <taxon>Gammaproteobacteria</taxon>
        <taxon>Oceanospirillales</taxon>
        <taxon>Oceanospirillaceae</taxon>
        <taxon>Marinospirillum</taxon>
    </lineage>
</organism>
<dbReference type="PRINTS" id="PR00909">
    <property type="entry name" value="SPERMDNBNDNG"/>
</dbReference>
<dbReference type="STRING" id="1122209.SAMN02745752_00418"/>
<dbReference type="PANTHER" id="PTHR30222:SF12">
    <property type="entry name" value="NORSPERMIDINE SENSOR"/>
    <property type="match status" value="1"/>
</dbReference>
<dbReference type="Pfam" id="PF13416">
    <property type="entry name" value="SBP_bac_8"/>
    <property type="match status" value="1"/>
</dbReference>
<keyword evidence="4 5" id="KW-0574">Periplasm</keyword>
<feature type="chain" id="PRO_5013109022" description="Putrescine-binding periplasmic protein" evidence="6">
    <location>
        <begin position="25"/>
        <end position="368"/>
    </location>
</feature>
<evidence type="ECO:0000313" key="8">
    <source>
        <dbReference type="Proteomes" id="UP000182350"/>
    </source>
</evidence>
<dbReference type="PIRSF" id="PIRSF019574">
    <property type="entry name" value="Periplasmic_polyamine_BP"/>
    <property type="match status" value="1"/>
</dbReference>
<name>A0A1K1U2G5_9GAMM</name>
<keyword evidence="8" id="KW-1185">Reference proteome</keyword>
<dbReference type="OrthoDB" id="9769319at2"/>
<dbReference type="PANTHER" id="PTHR30222">
    <property type="entry name" value="SPERMIDINE/PUTRESCINE-BINDING PERIPLASMIC PROTEIN"/>
    <property type="match status" value="1"/>
</dbReference>
<dbReference type="GO" id="GO:0042597">
    <property type="term" value="C:periplasmic space"/>
    <property type="evidence" value="ECO:0007669"/>
    <property type="project" value="UniProtKB-SubCell"/>
</dbReference>
<dbReference type="GO" id="GO:0019808">
    <property type="term" value="F:polyamine binding"/>
    <property type="evidence" value="ECO:0007669"/>
    <property type="project" value="InterPro"/>
</dbReference>